<reference evidence="2 3" key="1">
    <citation type="submission" date="2024-01" db="EMBL/GenBank/DDBJ databases">
        <title>Genome assemblies of Stephania.</title>
        <authorList>
            <person name="Yang L."/>
        </authorList>
    </citation>
    <scope>NUCLEOTIDE SEQUENCE [LARGE SCALE GENOMIC DNA]</scope>
    <source>
        <strain evidence="2">YNDBR</strain>
        <tissue evidence="2">Leaf</tissue>
    </source>
</reference>
<evidence type="ECO:0000256" key="1">
    <source>
        <dbReference type="SAM" id="MobiDB-lite"/>
    </source>
</evidence>
<accession>A0AAP0PCS3</accession>
<feature type="compositionally biased region" description="Basic and acidic residues" evidence="1">
    <location>
        <begin position="11"/>
        <end position="22"/>
    </location>
</feature>
<keyword evidence="3" id="KW-1185">Reference proteome</keyword>
<sequence>MEIEQTCPFRRKWDGKSSDDPIKDSKKKIRINYVLNEEAGEQSLLRQQE</sequence>
<feature type="region of interest" description="Disordered" evidence="1">
    <location>
        <begin position="1"/>
        <end position="22"/>
    </location>
</feature>
<evidence type="ECO:0000313" key="3">
    <source>
        <dbReference type="Proteomes" id="UP001420932"/>
    </source>
</evidence>
<proteinExistence type="predicted"/>
<dbReference type="EMBL" id="JBBNAF010000006">
    <property type="protein sequence ID" value="KAK9136061.1"/>
    <property type="molecule type" value="Genomic_DNA"/>
</dbReference>
<dbReference type="AlphaFoldDB" id="A0AAP0PCS3"/>
<gene>
    <name evidence="2" type="ORF">Syun_015391</name>
</gene>
<organism evidence="2 3">
    <name type="scientific">Stephania yunnanensis</name>
    <dbReference type="NCBI Taxonomy" id="152371"/>
    <lineage>
        <taxon>Eukaryota</taxon>
        <taxon>Viridiplantae</taxon>
        <taxon>Streptophyta</taxon>
        <taxon>Embryophyta</taxon>
        <taxon>Tracheophyta</taxon>
        <taxon>Spermatophyta</taxon>
        <taxon>Magnoliopsida</taxon>
        <taxon>Ranunculales</taxon>
        <taxon>Menispermaceae</taxon>
        <taxon>Menispermoideae</taxon>
        <taxon>Cissampelideae</taxon>
        <taxon>Stephania</taxon>
    </lineage>
</organism>
<evidence type="ECO:0000313" key="2">
    <source>
        <dbReference type="EMBL" id="KAK9136061.1"/>
    </source>
</evidence>
<comment type="caution">
    <text evidence="2">The sequence shown here is derived from an EMBL/GenBank/DDBJ whole genome shotgun (WGS) entry which is preliminary data.</text>
</comment>
<name>A0AAP0PCS3_9MAGN</name>
<protein>
    <submittedName>
        <fullName evidence="2">Uncharacterized protein</fullName>
    </submittedName>
</protein>
<dbReference type="Proteomes" id="UP001420932">
    <property type="component" value="Unassembled WGS sequence"/>
</dbReference>